<dbReference type="HOGENOM" id="CLU_018106_0_0_5"/>
<evidence type="ECO:0000256" key="7">
    <source>
        <dbReference type="SAM" id="MobiDB-lite"/>
    </source>
</evidence>
<dbReference type="eggNOG" id="COG2059">
    <property type="taxonomic scope" value="Bacteria"/>
</dbReference>
<keyword evidence="3" id="KW-1003">Cell membrane</keyword>
<evidence type="ECO:0000256" key="3">
    <source>
        <dbReference type="ARBA" id="ARBA00022475"/>
    </source>
</evidence>
<comment type="similarity">
    <text evidence="2">Belongs to the chromate ion transporter (CHR) (TC 2.A.51) family.</text>
</comment>
<evidence type="ECO:0000313" key="10">
    <source>
        <dbReference type="Proteomes" id="UP000007136"/>
    </source>
</evidence>
<gene>
    <name evidence="9" type="ordered locus">Mpop_1891</name>
</gene>
<protein>
    <submittedName>
        <fullName evidence="9">Chromate transporter, chromate ion transporter (CHR) family</fullName>
    </submittedName>
</protein>
<feature type="transmembrane region" description="Helical" evidence="8">
    <location>
        <begin position="127"/>
        <end position="150"/>
    </location>
</feature>
<feature type="transmembrane region" description="Helical" evidence="8">
    <location>
        <begin position="100"/>
        <end position="121"/>
    </location>
</feature>
<feature type="transmembrane region" description="Helical" evidence="8">
    <location>
        <begin position="239"/>
        <end position="257"/>
    </location>
</feature>
<dbReference type="GO" id="GO:0005886">
    <property type="term" value="C:plasma membrane"/>
    <property type="evidence" value="ECO:0007669"/>
    <property type="project" value="UniProtKB-SubCell"/>
</dbReference>
<dbReference type="OrthoDB" id="8969999at2"/>
<feature type="transmembrane region" description="Helical" evidence="8">
    <location>
        <begin position="157"/>
        <end position="176"/>
    </location>
</feature>
<name>B1ZJF1_METPB</name>
<organism evidence="9 10">
    <name type="scientific">Methylorubrum populi (strain ATCC BAA-705 / NCIMB 13946 / BJ001)</name>
    <name type="common">Methylobacterium populi</name>
    <dbReference type="NCBI Taxonomy" id="441620"/>
    <lineage>
        <taxon>Bacteria</taxon>
        <taxon>Pseudomonadati</taxon>
        <taxon>Pseudomonadota</taxon>
        <taxon>Alphaproteobacteria</taxon>
        <taxon>Hyphomicrobiales</taxon>
        <taxon>Methylobacteriaceae</taxon>
        <taxon>Methylorubrum</taxon>
    </lineage>
</organism>
<dbReference type="RefSeq" id="WP_012453800.1">
    <property type="nucleotide sequence ID" value="NC_010725.1"/>
</dbReference>
<dbReference type="NCBIfam" id="TIGR00937">
    <property type="entry name" value="2A51"/>
    <property type="match status" value="1"/>
</dbReference>
<feature type="transmembrane region" description="Helical" evidence="8">
    <location>
        <begin position="263"/>
        <end position="289"/>
    </location>
</feature>
<keyword evidence="4 8" id="KW-0812">Transmembrane</keyword>
<keyword evidence="6 8" id="KW-0472">Membrane</keyword>
<proteinExistence type="inferred from homology"/>
<evidence type="ECO:0000256" key="2">
    <source>
        <dbReference type="ARBA" id="ARBA00005262"/>
    </source>
</evidence>
<feature type="transmembrane region" description="Helical" evidence="8">
    <location>
        <begin position="381"/>
        <end position="402"/>
    </location>
</feature>
<feature type="transmembrane region" description="Helical" evidence="8">
    <location>
        <begin position="422"/>
        <end position="443"/>
    </location>
</feature>
<dbReference type="Proteomes" id="UP000007136">
    <property type="component" value="Chromosome"/>
</dbReference>
<dbReference type="EMBL" id="CP001029">
    <property type="protein sequence ID" value="ACB80054.1"/>
    <property type="molecule type" value="Genomic_DNA"/>
</dbReference>
<feature type="transmembrane region" description="Helical" evidence="8">
    <location>
        <begin position="351"/>
        <end position="369"/>
    </location>
</feature>
<evidence type="ECO:0000256" key="6">
    <source>
        <dbReference type="ARBA" id="ARBA00023136"/>
    </source>
</evidence>
<dbReference type="InterPro" id="IPR014047">
    <property type="entry name" value="Chr_Tranpt_l_chain"/>
</dbReference>
<dbReference type="AlphaFoldDB" id="B1ZJF1"/>
<sequence length="469" mass="48560">MAATAGIRTAQAPGAAAPGAPPPVTLAEAVPVWARIAALSFGGPAGQIAVMHRVLVEEKHWISENRFLHALNFCTLLPGPEAQQLATYVGWLMHGTRGGLVAGGLFVLPGVVAIMALSWVYALYGNVGLVAGLFFGLKAAVLAIVLQAVIRIGKRALKGPVMVGLAATAFVAIFFLDVPFPLIVLTAGVIGYLGGRAGLPQFKAGGHGGAGKVVDGPFLLDDHELPRERAAAGHTLRMLLVWGAIWLVPVAAILLALGSDDVFAQVAVFFSKMAMVTFGGAYAVLSYVAQQAVEHYGWLKPGEMLDGLGMAETTPGPLIMVTQFVGFMAAFRNPGALPPLVAGTLGGLLTTWVTFAPCFLWIFVGAPYVERLRGNRALAGALSAITAAVVGVILNLAVWFALHTVFAETKPFAAGPVRFDVPVLSSLNPWALALAAAAVLAVFRFKAGMVPTLAACAAAGVGLHVAGLV</sequence>
<comment type="subcellular location">
    <subcellularLocation>
        <location evidence="1">Cell membrane</location>
        <topology evidence="1">Multi-pass membrane protein</topology>
    </subcellularLocation>
</comment>
<feature type="region of interest" description="Disordered" evidence="7">
    <location>
        <begin position="1"/>
        <end position="21"/>
    </location>
</feature>
<dbReference type="PANTHER" id="PTHR33567">
    <property type="entry name" value="CHROMATE ION TRANSPORTER (EUROFUNG)"/>
    <property type="match status" value="1"/>
</dbReference>
<dbReference type="PANTHER" id="PTHR33567:SF3">
    <property type="entry name" value="CHROMATE ION TRANSPORTER (EUROFUNG)"/>
    <property type="match status" value="1"/>
</dbReference>
<dbReference type="InterPro" id="IPR003370">
    <property type="entry name" value="Chromate_transpt"/>
</dbReference>
<accession>B1ZJF1</accession>
<evidence type="ECO:0000313" key="9">
    <source>
        <dbReference type="EMBL" id="ACB80054.1"/>
    </source>
</evidence>
<dbReference type="Pfam" id="PF02417">
    <property type="entry name" value="Chromate_transp"/>
    <property type="match status" value="2"/>
</dbReference>
<dbReference type="STRING" id="441620.Mpop_1891"/>
<dbReference type="PIRSF" id="PIRSF004810">
    <property type="entry name" value="ChrA"/>
    <property type="match status" value="1"/>
</dbReference>
<keyword evidence="5 8" id="KW-1133">Transmembrane helix</keyword>
<reference evidence="9" key="1">
    <citation type="submission" date="2008-04" db="EMBL/GenBank/DDBJ databases">
        <title>Complete sequence of chromosome of Methylobacterium populi BJ001.</title>
        <authorList>
            <consortium name="US DOE Joint Genome Institute"/>
            <person name="Copeland A."/>
            <person name="Lucas S."/>
            <person name="Lapidus A."/>
            <person name="Glavina del Rio T."/>
            <person name="Dalin E."/>
            <person name="Tice H."/>
            <person name="Bruce D."/>
            <person name="Goodwin L."/>
            <person name="Pitluck S."/>
            <person name="Chertkov O."/>
            <person name="Brettin T."/>
            <person name="Detter J.C."/>
            <person name="Han C."/>
            <person name="Kuske C.R."/>
            <person name="Schmutz J."/>
            <person name="Larimer F."/>
            <person name="Land M."/>
            <person name="Hauser L."/>
            <person name="Kyrpides N."/>
            <person name="Mikhailova N."/>
            <person name="Marx C."/>
            <person name="Richardson P."/>
        </authorList>
    </citation>
    <scope>NUCLEOTIDE SEQUENCE [LARGE SCALE GENOMIC DNA]</scope>
    <source>
        <strain evidence="9">BJ001</strain>
    </source>
</reference>
<evidence type="ECO:0000256" key="1">
    <source>
        <dbReference type="ARBA" id="ARBA00004651"/>
    </source>
</evidence>
<evidence type="ECO:0000256" key="8">
    <source>
        <dbReference type="SAM" id="Phobius"/>
    </source>
</evidence>
<evidence type="ECO:0000256" key="4">
    <source>
        <dbReference type="ARBA" id="ARBA00022692"/>
    </source>
</evidence>
<evidence type="ECO:0000256" key="5">
    <source>
        <dbReference type="ARBA" id="ARBA00022989"/>
    </source>
</evidence>
<feature type="transmembrane region" description="Helical" evidence="8">
    <location>
        <begin position="450"/>
        <end position="468"/>
    </location>
</feature>
<dbReference type="KEGG" id="mpo:Mpop_1891"/>
<dbReference type="GO" id="GO:0015109">
    <property type="term" value="F:chromate transmembrane transporter activity"/>
    <property type="evidence" value="ECO:0007669"/>
    <property type="project" value="InterPro"/>
</dbReference>